<dbReference type="Gene3D" id="1.25.40.10">
    <property type="entry name" value="Tetratricopeptide repeat domain"/>
    <property type="match status" value="1"/>
</dbReference>
<comment type="similarity">
    <text evidence="1">Belongs to the sel-1 family.</text>
</comment>
<feature type="domain" description="RING-type" evidence="4">
    <location>
        <begin position="59"/>
        <end position="105"/>
    </location>
</feature>
<dbReference type="InterPro" id="IPR013083">
    <property type="entry name" value="Znf_RING/FYVE/PHD"/>
</dbReference>
<keyword evidence="6" id="KW-1185">Reference proteome</keyword>
<evidence type="ECO:0000256" key="1">
    <source>
        <dbReference type="ARBA" id="ARBA00038101"/>
    </source>
</evidence>
<dbReference type="InterPro" id="IPR011990">
    <property type="entry name" value="TPR-like_helical_dom_sf"/>
</dbReference>
<dbReference type="Gene3D" id="3.30.40.10">
    <property type="entry name" value="Zinc/RING finger domain, C3HC4 (zinc finger)"/>
    <property type="match status" value="1"/>
</dbReference>
<gene>
    <name evidence="5" type="ORF">THAOC_32685</name>
</gene>
<dbReference type="GO" id="GO:0008270">
    <property type="term" value="F:zinc ion binding"/>
    <property type="evidence" value="ECO:0007669"/>
    <property type="project" value="UniProtKB-KW"/>
</dbReference>
<sequence>MSDGEAAAVALQAGGGPAGPADADDPQEAPPADAAAQGLQDIAERLMSSGHERPEQDACPICFDLIGFPVAVYSSINQCCMKVICIGCILAARQRGIYDRCPFCRTPLPRDDPSKLEMIQKRVSKGDAEAISFLGEQYLYGNLGLSKDIPRAIELWTEAVDLGSVNAHYSLGFVYYNGKGVEEDKPRGIHHWQRAAMKGDVDSRHNLGRVEHKNGNYELALQHFMISAKMGYEVSLDGIKDMFKEGHATKPQYAEALLGYRDAVEEMKSPQREEAKRLRCLYSNLQKTSVGERGQR</sequence>
<dbReference type="Proteomes" id="UP000266841">
    <property type="component" value="Unassembled WGS sequence"/>
</dbReference>
<dbReference type="AlphaFoldDB" id="K0R5F0"/>
<keyword evidence="2" id="KW-0863">Zinc-finger</keyword>
<keyword evidence="2" id="KW-0479">Metal-binding</keyword>
<dbReference type="eggNOG" id="KOG1550">
    <property type="taxonomic scope" value="Eukaryota"/>
</dbReference>
<dbReference type="EMBL" id="AGNL01045749">
    <property type="protein sequence ID" value="EJK48508.1"/>
    <property type="molecule type" value="Genomic_DNA"/>
</dbReference>
<feature type="compositionally biased region" description="Low complexity" evidence="3">
    <location>
        <begin position="1"/>
        <end position="12"/>
    </location>
</feature>
<protein>
    <recommendedName>
        <fullName evidence="4">RING-type domain-containing protein</fullName>
    </recommendedName>
</protein>
<dbReference type="InterPro" id="IPR006597">
    <property type="entry name" value="Sel1-like"/>
</dbReference>
<dbReference type="InterPro" id="IPR050767">
    <property type="entry name" value="Sel1_AlgK"/>
</dbReference>
<dbReference type="SMART" id="SM00671">
    <property type="entry name" value="SEL1"/>
    <property type="match status" value="3"/>
</dbReference>
<dbReference type="SUPFAM" id="SSF57850">
    <property type="entry name" value="RING/U-box"/>
    <property type="match status" value="1"/>
</dbReference>
<evidence type="ECO:0000313" key="5">
    <source>
        <dbReference type="EMBL" id="EJK48508.1"/>
    </source>
</evidence>
<evidence type="ECO:0000256" key="3">
    <source>
        <dbReference type="SAM" id="MobiDB-lite"/>
    </source>
</evidence>
<evidence type="ECO:0000256" key="2">
    <source>
        <dbReference type="PROSITE-ProRule" id="PRU00175"/>
    </source>
</evidence>
<proteinExistence type="inferred from homology"/>
<reference evidence="5 6" key="1">
    <citation type="journal article" date="2012" name="Genome Biol.">
        <title>Genome and low-iron response of an oceanic diatom adapted to chronic iron limitation.</title>
        <authorList>
            <person name="Lommer M."/>
            <person name="Specht M."/>
            <person name="Roy A.S."/>
            <person name="Kraemer L."/>
            <person name="Andreson R."/>
            <person name="Gutowska M.A."/>
            <person name="Wolf J."/>
            <person name="Bergner S.V."/>
            <person name="Schilhabel M.B."/>
            <person name="Klostermeier U.C."/>
            <person name="Beiko R.G."/>
            <person name="Rosenstiel P."/>
            <person name="Hippler M."/>
            <person name="Laroche J."/>
        </authorList>
    </citation>
    <scope>NUCLEOTIDE SEQUENCE [LARGE SCALE GENOMIC DNA]</scope>
    <source>
        <strain evidence="5 6">CCMP1005</strain>
    </source>
</reference>
<organism evidence="5 6">
    <name type="scientific">Thalassiosira oceanica</name>
    <name type="common">Marine diatom</name>
    <dbReference type="NCBI Taxonomy" id="159749"/>
    <lineage>
        <taxon>Eukaryota</taxon>
        <taxon>Sar</taxon>
        <taxon>Stramenopiles</taxon>
        <taxon>Ochrophyta</taxon>
        <taxon>Bacillariophyta</taxon>
        <taxon>Coscinodiscophyceae</taxon>
        <taxon>Thalassiosirophycidae</taxon>
        <taxon>Thalassiosirales</taxon>
        <taxon>Thalassiosiraceae</taxon>
        <taxon>Thalassiosira</taxon>
    </lineage>
</organism>
<dbReference type="PANTHER" id="PTHR11102:SF160">
    <property type="entry name" value="ERAD-ASSOCIATED E3 UBIQUITIN-PROTEIN LIGASE COMPONENT HRD3"/>
    <property type="match status" value="1"/>
</dbReference>
<dbReference type="PROSITE" id="PS50089">
    <property type="entry name" value="ZF_RING_2"/>
    <property type="match status" value="1"/>
</dbReference>
<evidence type="ECO:0000259" key="4">
    <source>
        <dbReference type="PROSITE" id="PS50089"/>
    </source>
</evidence>
<dbReference type="OrthoDB" id="272077at2759"/>
<dbReference type="InterPro" id="IPR001841">
    <property type="entry name" value="Znf_RING"/>
</dbReference>
<name>K0R5F0_THAOC</name>
<feature type="region of interest" description="Disordered" evidence="3">
    <location>
        <begin position="1"/>
        <end position="35"/>
    </location>
</feature>
<keyword evidence="2" id="KW-0862">Zinc</keyword>
<dbReference type="GO" id="GO:0005737">
    <property type="term" value="C:cytoplasm"/>
    <property type="evidence" value="ECO:0007669"/>
    <property type="project" value="UniProtKB-ARBA"/>
</dbReference>
<dbReference type="SUPFAM" id="SSF81901">
    <property type="entry name" value="HCP-like"/>
    <property type="match status" value="1"/>
</dbReference>
<evidence type="ECO:0000313" key="6">
    <source>
        <dbReference type="Proteomes" id="UP000266841"/>
    </source>
</evidence>
<dbReference type="PANTHER" id="PTHR11102">
    <property type="entry name" value="SEL-1-LIKE PROTEIN"/>
    <property type="match status" value="1"/>
</dbReference>
<accession>K0R5F0</accession>
<dbReference type="Pfam" id="PF08238">
    <property type="entry name" value="Sel1"/>
    <property type="match status" value="2"/>
</dbReference>
<comment type="caution">
    <text evidence="5">The sequence shown here is derived from an EMBL/GenBank/DDBJ whole genome shotgun (WGS) entry which is preliminary data.</text>
</comment>